<keyword evidence="4" id="KW-1185">Reference proteome</keyword>
<evidence type="ECO:0000256" key="1">
    <source>
        <dbReference type="SAM" id="Phobius"/>
    </source>
</evidence>
<dbReference type="InterPro" id="IPR029058">
    <property type="entry name" value="AB_hydrolase_fold"/>
</dbReference>
<dbReference type="GO" id="GO:0016787">
    <property type="term" value="F:hydrolase activity"/>
    <property type="evidence" value="ECO:0007669"/>
    <property type="project" value="UniProtKB-KW"/>
</dbReference>
<dbReference type="PANTHER" id="PTHR12277">
    <property type="entry name" value="ALPHA/BETA HYDROLASE DOMAIN-CONTAINING PROTEIN"/>
    <property type="match status" value="1"/>
</dbReference>
<keyword evidence="3" id="KW-0378">Hydrolase</keyword>
<keyword evidence="1" id="KW-0812">Transmembrane</keyword>
<evidence type="ECO:0000259" key="2">
    <source>
        <dbReference type="Pfam" id="PF01738"/>
    </source>
</evidence>
<dbReference type="RefSeq" id="WP_258569690.1">
    <property type="nucleotide sequence ID" value="NZ_JAKUDN010000002.1"/>
</dbReference>
<reference evidence="3 4" key="1">
    <citation type="journal article" date="2022" name="Nat. Microbiol.">
        <title>The microbiome of a bacterivorous marine choanoflagellate contains a resource-demanding obligate bacterial associate.</title>
        <authorList>
            <person name="Needham D.M."/>
            <person name="Poirier C."/>
            <person name="Bachy C."/>
            <person name="George E.E."/>
            <person name="Wilken S."/>
            <person name="Yung C.C.M."/>
            <person name="Limardo A.J."/>
            <person name="Morando M."/>
            <person name="Sudek L."/>
            <person name="Malmstrom R.R."/>
            <person name="Keeling P.J."/>
            <person name="Santoro A.E."/>
            <person name="Worden A.Z."/>
        </authorList>
    </citation>
    <scope>NUCLEOTIDE SEQUENCE [LARGE SCALE GENOMIC DNA]</scope>
    <source>
        <strain evidence="3 4">Comchoano-2</strain>
    </source>
</reference>
<name>A0ABT1L5Y2_9GAMM</name>
<protein>
    <submittedName>
        <fullName evidence="3">Alpha/beta hydrolase</fullName>
    </submittedName>
</protein>
<comment type="caution">
    <text evidence="3">The sequence shown here is derived from an EMBL/GenBank/DDBJ whole genome shotgun (WGS) entry which is preliminary data.</text>
</comment>
<dbReference type="Gene3D" id="3.40.50.1820">
    <property type="entry name" value="alpha/beta hydrolase"/>
    <property type="match status" value="1"/>
</dbReference>
<keyword evidence="1" id="KW-1133">Transmembrane helix</keyword>
<proteinExistence type="predicted"/>
<dbReference type="EMBL" id="JAKUDN010000002">
    <property type="protein sequence ID" value="MCP8352584.1"/>
    <property type="molecule type" value="Genomic_DNA"/>
</dbReference>
<dbReference type="Proteomes" id="UP001320768">
    <property type="component" value="Unassembled WGS sequence"/>
</dbReference>
<accession>A0ABT1L5Y2</accession>
<evidence type="ECO:0000313" key="3">
    <source>
        <dbReference type="EMBL" id="MCP8352584.1"/>
    </source>
</evidence>
<dbReference type="Pfam" id="PF01738">
    <property type="entry name" value="DLH"/>
    <property type="match status" value="1"/>
</dbReference>
<feature type="domain" description="Dienelactone hydrolase" evidence="2">
    <location>
        <begin position="138"/>
        <end position="188"/>
    </location>
</feature>
<sequence>MSKFLNSTMSLLWTFSGGLFFYLLLLVVMQRKMIYFPSQYPDGVTKDLPGVEAVQYQIEGHAQTAYFIPPGSNDQGCLWVMFSGNASLALGWLSILQEKLGDKAGFLLVDYPGYGDNKARPSLGLNMQAGSAAYQALMRQHPHLRRLKLGVMGYSLGGAMAVDFSSKHTVDRVVLFSPFTSMQDMLKTHYPWTYPLLRPFLFDQYDIESGLDQLLKQRCRPKVFLLHGSDDEVVPVTMSRSMAERFSAGITYQEIPLATHDLVSTHADIVRREVAKLCEH</sequence>
<keyword evidence="1" id="KW-0472">Membrane</keyword>
<feature type="transmembrane region" description="Helical" evidence="1">
    <location>
        <begin position="12"/>
        <end position="29"/>
    </location>
</feature>
<gene>
    <name evidence="3" type="ORF">MKS91_04705</name>
</gene>
<organism evidence="3 4">
    <name type="scientific">Candidatus Synchoanobacter obligatus</name>
    <dbReference type="NCBI Taxonomy" id="2919597"/>
    <lineage>
        <taxon>Bacteria</taxon>
        <taxon>Pseudomonadati</taxon>
        <taxon>Pseudomonadota</taxon>
        <taxon>Gammaproteobacteria</taxon>
        <taxon>Candidatus Comchoanobacterales</taxon>
        <taxon>Candidatus Comchoanobacteraceae</taxon>
        <taxon>Candidatus Synchoanobacter</taxon>
    </lineage>
</organism>
<dbReference type="InterPro" id="IPR002925">
    <property type="entry name" value="Dienelactn_hydro"/>
</dbReference>
<dbReference type="SUPFAM" id="SSF53474">
    <property type="entry name" value="alpha/beta-Hydrolases"/>
    <property type="match status" value="1"/>
</dbReference>
<evidence type="ECO:0000313" key="4">
    <source>
        <dbReference type="Proteomes" id="UP001320768"/>
    </source>
</evidence>
<dbReference type="PANTHER" id="PTHR12277:SF79">
    <property type="entry name" value="XAA-PRO DIPEPTIDYL-PEPTIDASE-RELATED"/>
    <property type="match status" value="1"/>
</dbReference>